<name>A0A0F9TM63_9ZZZZ</name>
<accession>A0A0F9TM63</accession>
<evidence type="ECO:0000313" key="1">
    <source>
        <dbReference type="EMBL" id="KKN76012.1"/>
    </source>
</evidence>
<sequence>MKKAILKAKEQWDRDIDGISGKNYGEWYTYEYLIKIALKVNNKSQKGE</sequence>
<protein>
    <submittedName>
        <fullName evidence="1">Uncharacterized protein</fullName>
    </submittedName>
</protein>
<organism evidence="1">
    <name type="scientific">marine sediment metagenome</name>
    <dbReference type="NCBI Taxonomy" id="412755"/>
    <lineage>
        <taxon>unclassified sequences</taxon>
        <taxon>metagenomes</taxon>
        <taxon>ecological metagenomes</taxon>
    </lineage>
</organism>
<proteinExistence type="predicted"/>
<comment type="caution">
    <text evidence="1">The sequence shown here is derived from an EMBL/GenBank/DDBJ whole genome shotgun (WGS) entry which is preliminary data.</text>
</comment>
<gene>
    <name evidence="1" type="ORF">LCGC14_0374020</name>
</gene>
<dbReference type="EMBL" id="LAZR01000300">
    <property type="protein sequence ID" value="KKN76012.1"/>
    <property type="molecule type" value="Genomic_DNA"/>
</dbReference>
<reference evidence="1" key="1">
    <citation type="journal article" date="2015" name="Nature">
        <title>Complex archaea that bridge the gap between prokaryotes and eukaryotes.</title>
        <authorList>
            <person name="Spang A."/>
            <person name="Saw J.H."/>
            <person name="Jorgensen S.L."/>
            <person name="Zaremba-Niedzwiedzka K."/>
            <person name="Martijn J."/>
            <person name="Lind A.E."/>
            <person name="van Eijk R."/>
            <person name="Schleper C."/>
            <person name="Guy L."/>
            <person name="Ettema T.J."/>
        </authorList>
    </citation>
    <scope>NUCLEOTIDE SEQUENCE</scope>
</reference>
<dbReference type="AlphaFoldDB" id="A0A0F9TM63"/>